<accession>A0AAD7G7S2</accession>
<dbReference type="AlphaFoldDB" id="A0AAD7G7S2"/>
<dbReference type="Proteomes" id="UP001221757">
    <property type="component" value="Unassembled WGS sequence"/>
</dbReference>
<sequence length="330" mass="35195">MPPQRTLNDILDQVAFELAICAISTAETLRDGVRLACSSPFQSLPMNPSYSASRQSSATSSRRRALVLSTHLFALASPVHLLLTGALPAYIQHALLLTTAALPARRAPCRTGGASWRCTTSCPQTSRSSGVCCGRASRTASASRRWWRAAGRSARRLMRCKGNRTMRLAGARPSSSTSAPRHNGLAHREPHQPRVCVRPAAGAPIFSDSTSSLSAPIPLVPPPAARVGAAPESDSELEIALRAEQEDEALHARPPLIASSYALRPPPHPHLRRRPATAALNVLGLHNAKNIVGGLRAWHAAGLDDGGQEGEDRLGDYISGVFIPSVSFFL</sequence>
<reference evidence="3" key="1">
    <citation type="submission" date="2023-03" db="EMBL/GenBank/DDBJ databases">
        <title>Massive genome expansion in bonnet fungi (Mycena s.s.) driven by repeated elements and novel gene families across ecological guilds.</title>
        <authorList>
            <consortium name="Lawrence Berkeley National Laboratory"/>
            <person name="Harder C.B."/>
            <person name="Miyauchi S."/>
            <person name="Viragh M."/>
            <person name="Kuo A."/>
            <person name="Thoen E."/>
            <person name="Andreopoulos B."/>
            <person name="Lu D."/>
            <person name="Skrede I."/>
            <person name="Drula E."/>
            <person name="Henrissat B."/>
            <person name="Morin E."/>
            <person name="Kohler A."/>
            <person name="Barry K."/>
            <person name="LaButti K."/>
            <person name="Morin E."/>
            <person name="Salamov A."/>
            <person name="Lipzen A."/>
            <person name="Mereny Z."/>
            <person name="Hegedus B."/>
            <person name="Baldrian P."/>
            <person name="Stursova M."/>
            <person name="Weitz H."/>
            <person name="Taylor A."/>
            <person name="Grigoriev I.V."/>
            <person name="Nagy L.G."/>
            <person name="Martin F."/>
            <person name="Kauserud H."/>
        </authorList>
    </citation>
    <scope>NUCLEOTIDE SEQUENCE</scope>
    <source>
        <strain evidence="3">CBHHK067</strain>
    </source>
</reference>
<dbReference type="PROSITE" id="PS50206">
    <property type="entry name" value="RHODANESE_3"/>
    <property type="match status" value="1"/>
</dbReference>
<proteinExistence type="predicted"/>
<feature type="domain" description="Rhodanese" evidence="2">
    <location>
        <begin position="276"/>
        <end position="307"/>
    </location>
</feature>
<evidence type="ECO:0000259" key="2">
    <source>
        <dbReference type="PROSITE" id="PS50206"/>
    </source>
</evidence>
<evidence type="ECO:0000313" key="3">
    <source>
        <dbReference type="EMBL" id="KAJ7664169.1"/>
    </source>
</evidence>
<dbReference type="EMBL" id="JARKIE010000226">
    <property type="protein sequence ID" value="KAJ7664169.1"/>
    <property type="molecule type" value="Genomic_DNA"/>
</dbReference>
<dbReference type="InterPro" id="IPR001763">
    <property type="entry name" value="Rhodanese-like_dom"/>
</dbReference>
<organism evidence="3 4">
    <name type="scientific">Mycena rosella</name>
    <name type="common">Pink bonnet</name>
    <name type="synonym">Agaricus rosellus</name>
    <dbReference type="NCBI Taxonomy" id="1033263"/>
    <lineage>
        <taxon>Eukaryota</taxon>
        <taxon>Fungi</taxon>
        <taxon>Dikarya</taxon>
        <taxon>Basidiomycota</taxon>
        <taxon>Agaricomycotina</taxon>
        <taxon>Agaricomycetes</taxon>
        <taxon>Agaricomycetidae</taxon>
        <taxon>Agaricales</taxon>
        <taxon>Marasmiineae</taxon>
        <taxon>Mycenaceae</taxon>
        <taxon>Mycena</taxon>
    </lineage>
</organism>
<name>A0AAD7G7S2_MYCRO</name>
<gene>
    <name evidence="3" type="ORF">B0H17DRAFT_1143821</name>
</gene>
<evidence type="ECO:0000313" key="4">
    <source>
        <dbReference type="Proteomes" id="UP001221757"/>
    </source>
</evidence>
<evidence type="ECO:0000256" key="1">
    <source>
        <dbReference type="SAM" id="MobiDB-lite"/>
    </source>
</evidence>
<comment type="caution">
    <text evidence="3">The sequence shown here is derived from an EMBL/GenBank/DDBJ whole genome shotgun (WGS) entry which is preliminary data.</text>
</comment>
<feature type="region of interest" description="Disordered" evidence="1">
    <location>
        <begin position="169"/>
        <end position="190"/>
    </location>
</feature>
<keyword evidence="4" id="KW-1185">Reference proteome</keyword>
<protein>
    <recommendedName>
        <fullName evidence="2">Rhodanese domain-containing protein</fullName>
    </recommendedName>
</protein>